<reference evidence="1 2" key="2">
    <citation type="submission" date="2018-11" db="EMBL/GenBank/DDBJ databases">
        <authorList>
            <consortium name="Pathogen Informatics"/>
        </authorList>
    </citation>
    <scope>NUCLEOTIDE SEQUENCE [LARGE SCALE GENOMIC DNA]</scope>
</reference>
<evidence type="ECO:0000313" key="1">
    <source>
        <dbReference type="EMBL" id="VDN17808.1"/>
    </source>
</evidence>
<dbReference type="Gene3D" id="3.30.930.10">
    <property type="entry name" value="Bira Bifunctional Protein, Domain 2"/>
    <property type="match status" value="1"/>
</dbReference>
<reference evidence="3" key="1">
    <citation type="submission" date="2016-06" db="UniProtKB">
        <authorList>
            <consortium name="WormBaseParasite"/>
        </authorList>
    </citation>
    <scope>IDENTIFICATION</scope>
</reference>
<accession>A0A183DPR9</accession>
<dbReference type="InterPro" id="IPR045864">
    <property type="entry name" value="aa-tRNA-synth_II/BPL/LPL"/>
</dbReference>
<evidence type="ECO:0000313" key="2">
    <source>
        <dbReference type="Proteomes" id="UP000271098"/>
    </source>
</evidence>
<dbReference type="EMBL" id="UYRT01078110">
    <property type="protein sequence ID" value="VDN17808.1"/>
    <property type="molecule type" value="Genomic_DNA"/>
</dbReference>
<dbReference type="WBParaSite" id="GPUH_0001072301-mRNA-1">
    <property type="protein sequence ID" value="GPUH_0001072301-mRNA-1"/>
    <property type="gene ID" value="GPUH_0001072301"/>
</dbReference>
<gene>
    <name evidence="1" type="ORF">GPUH_LOCUS10710</name>
</gene>
<dbReference type="OrthoDB" id="1931232at2759"/>
<dbReference type="AlphaFoldDB" id="A0A183DPR9"/>
<proteinExistence type="predicted"/>
<evidence type="ECO:0000313" key="3">
    <source>
        <dbReference type="WBParaSite" id="GPUH_0001072301-mRNA-1"/>
    </source>
</evidence>
<sequence length="119" mass="13369">MLEALEESKKVQIELDSISPYLYGCKIHHLMEHCGERVRICAWVHSIRPQDIHFGVDNVLNEEAAVDTMLDNRHLVIRGGNAAATLRLKVAATVAIREHFHDASYTEVLPSKLVQTQVG</sequence>
<keyword evidence="2" id="KW-1185">Reference proteome</keyword>
<protein>
    <submittedName>
        <fullName evidence="3">tRNA-synt_2 domain-containing protein</fullName>
    </submittedName>
</protein>
<dbReference type="Proteomes" id="UP000271098">
    <property type="component" value="Unassembled WGS sequence"/>
</dbReference>
<name>A0A183DPR9_9BILA</name>
<organism evidence="3">
    <name type="scientific">Gongylonema pulchrum</name>
    <dbReference type="NCBI Taxonomy" id="637853"/>
    <lineage>
        <taxon>Eukaryota</taxon>
        <taxon>Metazoa</taxon>
        <taxon>Ecdysozoa</taxon>
        <taxon>Nematoda</taxon>
        <taxon>Chromadorea</taxon>
        <taxon>Rhabditida</taxon>
        <taxon>Spirurina</taxon>
        <taxon>Spiruromorpha</taxon>
        <taxon>Spiruroidea</taxon>
        <taxon>Gongylonematidae</taxon>
        <taxon>Gongylonema</taxon>
    </lineage>
</organism>